<keyword evidence="2" id="KW-1185">Reference proteome</keyword>
<reference evidence="2" key="1">
    <citation type="journal article" date="2016" name="Nat. Commun.">
        <title>The Gonium pectorale genome demonstrates co-option of cell cycle regulation during the evolution of multicellularity.</title>
        <authorList>
            <person name="Hanschen E.R."/>
            <person name="Marriage T.N."/>
            <person name="Ferris P.J."/>
            <person name="Hamaji T."/>
            <person name="Toyoda A."/>
            <person name="Fujiyama A."/>
            <person name="Neme R."/>
            <person name="Noguchi H."/>
            <person name="Minakuchi Y."/>
            <person name="Suzuki M."/>
            <person name="Kawai-Toyooka H."/>
            <person name="Smith D.R."/>
            <person name="Sparks H."/>
            <person name="Anderson J."/>
            <person name="Bakaric R."/>
            <person name="Luria V."/>
            <person name="Karger A."/>
            <person name="Kirschner M.W."/>
            <person name="Durand P.M."/>
            <person name="Michod R.E."/>
            <person name="Nozaki H."/>
            <person name="Olson B.J."/>
        </authorList>
    </citation>
    <scope>NUCLEOTIDE SEQUENCE [LARGE SCALE GENOMIC DNA]</scope>
    <source>
        <strain evidence="2">NIES-2863</strain>
    </source>
</reference>
<dbReference type="EMBL" id="LSYV01000046">
    <property type="protein sequence ID" value="KXZ46297.1"/>
    <property type="molecule type" value="Genomic_DNA"/>
</dbReference>
<comment type="caution">
    <text evidence="1">The sequence shown here is derived from an EMBL/GenBank/DDBJ whole genome shotgun (WGS) entry which is preliminary data.</text>
</comment>
<dbReference type="Proteomes" id="UP000075714">
    <property type="component" value="Unassembled WGS sequence"/>
</dbReference>
<evidence type="ECO:0000313" key="2">
    <source>
        <dbReference type="Proteomes" id="UP000075714"/>
    </source>
</evidence>
<sequence length="80" mass="8479">MTGGDCSGYTGMSCDCSYRKGGCYITRLPPASAACNCKYRGFWTCSGEVTRCRDPNSPYCTSPGFNQPTCQQGGGDCGAY</sequence>
<gene>
    <name evidence="1" type="ORF">GPECTOR_45g167</name>
</gene>
<dbReference type="AlphaFoldDB" id="A0A150G8X6"/>
<evidence type="ECO:0000313" key="1">
    <source>
        <dbReference type="EMBL" id="KXZ46297.1"/>
    </source>
</evidence>
<accession>A0A150G8X6</accession>
<dbReference type="OrthoDB" id="6371598at2759"/>
<organism evidence="1 2">
    <name type="scientific">Gonium pectorale</name>
    <name type="common">Green alga</name>
    <dbReference type="NCBI Taxonomy" id="33097"/>
    <lineage>
        <taxon>Eukaryota</taxon>
        <taxon>Viridiplantae</taxon>
        <taxon>Chlorophyta</taxon>
        <taxon>core chlorophytes</taxon>
        <taxon>Chlorophyceae</taxon>
        <taxon>CS clade</taxon>
        <taxon>Chlamydomonadales</taxon>
        <taxon>Volvocaceae</taxon>
        <taxon>Gonium</taxon>
    </lineage>
</organism>
<name>A0A150G8X6_GONPE</name>
<protein>
    <submittedName>
        <fullName evidence="1">Uncharacterized protein</fullName>
    </submittedName>
</protein>
<proteinExistence type="predicted"/>